<dbReference type="InterPro" id="IPR019358">
    <property type="entry name" value="NEMP_fam"/>
</dbReference>
<comment type="caution">
    <text evidence="11">The sequence shown here is derived from an EMBL/GenBank/DDBJ whole genome shotgun (WGS) entry which is preliminary data.</text>
</comment>
<name>A0A267F8X7_9PLAT</name>
<dbReference type="AlphaFoldDB" id="A0A267F8X7"/>
<evidence type="ECO:0008006" key="13">
    <source>
        <dbReference type="Google" id="ProtNLM"/>
    </source>
</evidence>
<feature type="transmembrane region" description="Helical" evidence="9">
    <location>
        <begin position="290"/>
        <end position="310"/>
    </location>
</feature>
<feature type="transmembrane region" description="Helical" evidence="9">
    <location>
        <begin position="322"/>
        <end position="340"/>
    </location>
</feature>
<dbReference type="EMBL" id="NIVC01001315">
    <property type="protein sequence ID" value="PAA69529.1"/>
    <property type="molecule type" value="Genomic_DNA"/>
</dbReference>
<evidence type="ECO:0000313" key="12">
    <source>
        <dbReference type="Proteomes" id="UP000215902"/>
    </source>
</evidence>
<dbReference type="Pfam" id="PF10225">
    <property type="entry name" value="NEMP"/>
    <property type="match status" value="1"/>
</dbReference>
<keyword evidence="7" id="KW-0539">Nucleus</keyword>
<feature type="region of interest" description="Disordered" evidence="8">
    <location>
        <begin position="458"/>
        <end position="532"/>
    </location>
</feature>
<evidence type="ECO:0000256" key="5">
    <source>
        <dbReference type="ARBA" id="ARBA00022989"/>
    </source>
</evidence>
<evidence type="ECO:0000256" key="4">
    <source>
        <dbReference type="ARBA" id="ARBA00022729"/>
    </source>
</evidence>
<dbReference type="STRING" id="282301.A0A267F8X7"/>
<evidence type="ECO:0000256" key="3">
    <source>
        <dbReference type="ARBA" id="ARBA00022692"/>
    </source>
</evidence>
<accession>A0A267F8X7</accession>
<keyword evidence="3 9" id="KW-0812">Transmembrane</keyword>
<sequence length="532" mass="57865">NPLAFPSNKSSSSMNWRCPNPLLLLLSLLLFHRLDGTLAAQRDRPLIFQLGSQPITIRRDSVSLAGDWTQRLCVFCSPGLPAHPRFAFHGASMRISLASSNSAAPRLFLGTNESDVTDRVRQASEASLFHRLLLPAAFRDGFFWEPLMAARRAFLGPLALPLPLLEPSCAGVLIEGKEEPPRAIEGDAAVYTVRAVAGLSLARLAAFVIGCGLLAWAPELSRRATFHYAGGAMAGVLLSAALLVLLLNRLLPLRRLFWPLFLASAAGAGAIWTFAAAHAAELAERHWTTLSAYLACSAGLSVVICYWLGPVTSQRTFRLLEIALRALALLCMLASCQFWQVSGVAAVAILLRGFLTSAVSAVAKVSMLRLRWALWQRLESAFWRCCPRWLRPLHRRRWLTEEDFSRQGRECTEVALEHLRRHCASPDCDAWRVSARLRDPAGFAQFVQGGSHLQSLLDSTDLSSDSDSSTVAPAATTSSPAPNGWKATPGSTRAPAVNGNGCARGARMAPSATQIRQRRPVLDESDDGSLTD</sequence>
<feature type="compositionally biased region" description="Acidic residues" evidence="8">
    <location>
        <begin position="523"/>
        <end position="532"/>
    </location>
</feature>
<keyword evidence="5 9" id="KW-1133">Transmembrane helix</keyword>
<keyword evidence="6 9" id="KW-0472">Membrane</keyword>
<evidence type="ECO:0000256" key="9">
    <source>
        <dbReference type="SAM" id="Phobius"/>
    </source>
</evidence>
<feature type="transmembrane region" description="Helical" evidence="9">
    <location>
        <begin position="195"/>
        <end position="216"/>
    </location>
</feature>
<comment type="similarity">
    <text evidence="2">Belongs to the NEMP family.</text>
</comment>
<dbReference type="PANTHER" id="PTHR13598:SF1">
    <property type="entry name" value="AT07567P-RELATED"/>
    <property type="match status" value="1"/>
</dbReference>
<keyword evidence="12" id="KW-1185">Reference proteome</keyword>
<evidence type="ECO:0000256" key="8">
    <source>
        <dbReference type="SAM" id="MobiDB-lite"/>
    </source>
</evidence>
<gene>
    <name evidence="11" type="ORF">BOX15_Mlig003325g2</name>
</gene>
<feature type="transmembrane region" description="Helical" evidence="9">
    <location>
        <begin position="228"/>
        <end position="247"/>
    </location>
</feature>
<evidence type="ECO:0000256" key="6">
    <source>
        <dbReference type="ARBA" id="ARBA00023136"/>
    </source>
</evidence>
<feature type="non-terminal residue" evidence="11">
    <location>
        <position position="1"/>
    </location>
</feature>
<dbReference type="OrthoDB" id="509138at2759"/>
<feature type="compositionally biased region" description="Low complexity" evidence="8">
    <location>
        <begin position="458"/>
        <end position="482"/>
    </location>
</feature>
<reference evidence="11 12" key="1">
    <citation type="submission" date="2017-06" db="EMBL/GenBank/DDBJ databases">
        <title>A platform for efficient transgenesis in Macrostomum lignano, a flatworm model organism for stem cell research.</title>
        <authorList>
            <person name="Berezikov E."/>
        </authorList>
    </citation>
    <scope>NUCLEOTIDE SEQUENCE [LARGE SCALE GENOMIC DNA]</scope>
    <source>
        <strain evidence="11">DV1</strain>
        <tissue evidence="11">Whole organism</tissue>
    </source>
</reference>
<keyword evidence="4 10" id="KW-0732">Signal</keyword>
<protein>
    <recommendedName>
        <fullName evidence="13">DUF4203 domain-containing protein</fullName>
    </recommendedName>
</protein>
<evidence type="ECO:0000256" key="7">
    <source>
        <dbReference type="ARBA" id="ARBA00023242"/>
    </source>
</evidence>
<dbReference type="PANTHER" id="PTHR13598">
    <property type="entry name" value="AT07567P-RELATED"/>
    <property type="match status" value="1"/>
</dbReference>
<organism evidence="11 12">
    <name type="scientific">Macrostomum lignano</name>
    <dbReference type="NCBI Taxonomy" id="282301"/>
    <lineage>
        <taxon>Eukaryota</taxon>
        <taxon>Metazoa</taxon>
        <taxon>Spiralia</taxon>
        <taxon>Lophotrochozoa</taxon>
        <taxon>Platyhelminthes</taxon>
        <taxon>Rhabditophora</taxon>
        <taxon>Macrostomorpha</taxon>
        <taxon>Macrostomida</taxon>
        <taxon>Macrostomidae</taxon>
        <taxon>Macrostomum</taxon>
    </lineage>
</organism>
<comment type="subcellular location">
    <subcellularLocation>
        <location evidence="1">Nucleus inner membrane</location>
        <topology evidence="1">Multi-pass membrane protein</topology>
        <orientation evidence="1">Nucleoplasmic side</orientation>
    </subcellularLocation>
</comment>
<evidence type="ECO:0000313" key="11">
    <source>
        <dbReference type="EMBL" id="PAA69529.1"/>
    </source>
</evidence>
<evidence type="ECO:0000256" key="10">
    <source>
        <dbReference type="SAM" id="SignalP"/>
    </source>
</evidence>
<feature type="signal peptide" evidence="10">
    <location>
        <begin position="1"/>
        <end position="39"/>
    </location>
</feature>
<feature type="transmembrane region" description="Helical" evidence="9">
    <location>
        <begin position="346"/>
        <end position="367"/>
    </location>
</feature>
<feature type="chain" id="PRO_5012402194" description="DUF4203 domain-containing protein" evidence="10">
    <location>
        <begin position="40"/>
        <end position="532"/>
    </location>
</feature>
<evidence type="ECO:0000256" key="1">
    <source>
        <dbReference type="ARBA" id="ARBA00004575"/>
    </source>
</evidence>
<dbReference type="GO" id="GO:0005637">
    <property type="term" value="C:nuclear inner membrane"/>
    <property type="evidence" value="ECO:0007669"/>
    <property type="project" value="UniProtKB-SubCell"/>
</dbReference>
<dbReference type="Proteomes" id="UP000215902">
    <property type="component" value="Unassembled WGS sequence"/>
</dbReference>
<proteinExistence type="inferred from homology"/>
<evidence type="ECO:0000256" key="2">
    <source>
        <dbReference type="ARBA" id="ARBA00005748"/>
    </source>
</evidence>
<feature type="transmembrane region" description="Helical" evidence="9">
    <location>
        <begin position="256"/>
        <end position="278"/>
    </location>
</feature>